<reference evidence="1 2" key="1">
    <citation type="submission" date="2021-01" db="EMBL/GenBank/DDBJ databases">
        <title>Whole genome shotgun sequence of Asanoa iriomotensis NBRC 100142.</title>
        <authorList>
            <person name="Komaki H."/>
            <person name="Tamura T."/>
        </authorList>
    </citation>
    <scope>NUCLEOTIDE SEQUENCE [LARGE SCALE GENOMIC DNA]</scope>
    <source>
        <strain evidence="1 2">NBRC 100142</strain>
    </source>
</reference>
<evidence type="ECO:0008006" key="3">
    <source>
        <dbReference type="Google" id="ProtNLM"/>
    </source>
</evidence>
<gene>
    <name evidence="1" type="ORF">Air01nite_11180</name>
</gene>
<proteinExistence type="predicted"/>
<accession>A0ABQ4BWW3</accession>
<dbReference type="Proteomes" id="UP000624325">
    <property type="component" value="Unassembled WGS sequence"/>
</dbReference>
<protein>
    <recommendedName>
        <fullName evidence="3">GYD domain-containing protein</fullName>
    </recommendedName>
</protein>
<dbReference type="EMBL" id="BONC01000005">
    <property type="protein sequence ID" value="GIF55023.1"/>
    <property type="molecule type" value="Genomic_DNA"/>
</dbReference>
<keyword evidence="2" id="KW-1185">Reference proteome</keyword>
<comment type="caution">
    <text evidence="1">The sequence shown here is derived from an EMBL/GenBank/DDBJ whole genome shotgun (WGS) entry which is preliminary data.</text>
</comment>
<name>A0ABQ4BWW3_9ACTN</name>
<evidence type="ECO:0000313" key="2">
    <source>
        <dbReference type="Proteomes" id="UP000624325"/>
    </source>
</evidence>
<sequence>MRMLMTVQMDTEAANRAIQDGSLAQLMDSTVERFKPESIYFSTFAGRRTMYVVFDLDEPARMIEIAEPLFMGLKAKIDFAPAMSPDDVRQGVSRLPR</sequence>
<organism evidence="1 2">
    <name type="scientific">Asanoa iriomotensis</name>
    <dbReference type="NCBI Taxonomy" id="234613"/>
    <lineage>
        <taxon>Bacteria</taxon>
        <taxon>Bacillati</taxon>
        <taxon>Actinomycetota</taxon>
        <taxon>Actinomycetes</taxon>
        <taxon>Micromonosporales</taxon>
        <taxon>Micromonosporaceae</taxon>
        <taxon>Asanoa</taxon>
    </lineage>
</organism>
<dbReference type="RefSeq" id="WP_203700721.1">
    <property type="nucleotide sequence ID" value="NZ_BAAALU010000005.1"/>
</dbReference>
<evidence type="ECO:0000313" key="1">
    <source>
        <dbReference type="EMBL" id="GIF55023.1"/>
    </source>
</evidence>